<feature type="non-terminal residue" evidence="2">
    <location>
        <position position="224"/>
    </location>
</feature>
<dbReference type="OrthoDB" id="2438020at2759"/>
<name>A0A9P6PE11_9FUNG</name>
<evidence type="ECO:0000313" key="3">
    <source>
        <dbReference type="Proteomes" id="UP000726737"/>
    </source>
</evidence>
<keyword evidence="3" id="KW-1185">Reference proteome</keyword>
<dbReference type="AlphaFoldDB" id="A0A9P6PE11"/>
<feature type="non-terminal residue" evidence="2">
    <location>
        <position position="1"/>
    </location>
</feature>
<proteinExistence type="predicted"/>
<comment type="caution">
    <text evidence="2">The sequence shown here is derived from an EMBL/GenBank/DDBJ whole genome shotgun (WGS) entry which is preliminary data.</text>
</comment>
<evidence type="ECO:0000256" key="1">
    <source>
        <dbReference type="SAM" id="MobiDB-lite"/>
    </source>
</evidence>
<accession>A0A9P6PE11</accession>
<sequence length="224" mass="25419">VLPRVVGGGRIQDLSGTKITRVELYDEFVEQWLERGKRRVGENEPSPQAKAAFDTLLDGGFTQTGIDFLKRLAGAIYKEQAGHPVVEYSRLRDKETWKTAFFSRDDETHLLREACPLIRNGNQFRFIHQSLLEYCFTLAVFDPQESRSLDPSLGLVYGKSVDPTSSDGKQGVPEEESVSNQQPGVDHPLIWRSFVGEPSILAFLAERVQQEPHFKRQLQGMIER</sequence>
<gene>
    <name evidence="2" type="ORF">BG011_003397</name>
</gene>
<dbReference type="EMBL" id="JAAAJA010002251">
    <property type="protein sequence ID" value="KAG0241990.1"/>
    <property type="molecule type" value="Genomic_DNA"/>
</dbReference>
<reference evidence="2" key="1">
    <citation type="journal article" date="2020" name="Fungal Divers.">
        <title>Resolving the Mortierellaceae phylogeny through synthesis of multi-gene phylogenetics and phylogenomics.</title>
        <authorList>
            <person name="Vandepol N."/>
            <person name="Liber J."/>
            <person name="Desiro A."/>
            <person name="Na H."/>
            <person name="Kennedy M."/>
            <person name="Barry K."/>
            <person name="Grigoriev I.V."/>
            <person name="Miller A.N."/>
            <person name="O'Donnell K."/>
            <person name="Stajich J.E."/>
            <person name="Bonito G."/>
        </authorList>
    </citation>
    <scope>NUCLEOTIDE SEQUENCE</scope>
    <source>
        <strain evidence="2">KOD948</strain>
    </source>
</reference>
<evidence type="ECO:0000313" key="2">
    <source>
        <dbReference type="EMBL" id="KAG0241990.1"/>
    </source>
</evidence>
<dbReference type="Proteomes" id="UP000726737">
    <property type="component" value="Unassembled WGS sequence"/>
</dbReference>
<feature type="region of interest" description="Disordered" evidence="1">
    <location>
        <begin position="160"/>
        <end position="184"/>
    </location>
</feature>
<protein>
    <submittedName>
        <fullName evidence="2">Uncharacterized protein</fullName>
    </submittedName>
</protein>
<organism evidence="2 3">
    <name type="scientific">Mortierella polycephala</name>
    <dbReference type="NCBI Taxonomy" id="41804"/>
    <lineage>
        <taxon>Eukaryota</taxon>
        <taxon>Fungi</taxon>
        <taxon>Fungi incertae sedis</taxon>
        <taxon>Mucoromycota</taxon>
        <taxon>Mortierellomycotina</taxon>
        <taxon>Mortierellomycetes</taxon>
        <taxon>Mortierellales</taxon>
        <taxon>Mortierellaceae</taxon>
        <taxon>Mortierella</taxon>
    </lineage>
</organism>